<keyword evidence="9" id="KW-1185">Reference proteome</keyword>
<evidence type="ECO:0000313" key="8">
    <source>
        <dbReference type="EMBL" id="GAQ88143.1"/>
    </source>
</evidence>
<dbReference type="InterPro" id="IPR004389">
    <property type="entry name" value="Ribosomal_uL18_bac-type"/>
</dbReference>
<evidence type="ECO:0000256" key="2">
    <source>
        <dbReference type="ARBA" id="ARBA00022730"/>
    </source>
</evidence>
<dbReference type="GO" id="GO:0006412">
    <property type="term" value="P:translation"/>
    <property type="evidence" value="ECO:0007669"/>
    <property type="project" value="InterPro"/>
</dbReference>
<name>A0A1Y1IC37_KLENI</name>
<dbReference type="EMBL" id="DF237353">
    <property type="protein sequence ID" value="GAQ88143.1"/>
    <property type="molecule type" value="Genomic_DNA"/>
</dbReference>
<evidence type="ECO:0000313" key="9">
    <source>
        <dbReference type="Proteomes" id="UP000054558"/>
    </source>
</evidence>
<evidence type="ECO:0000256" key="1">
    <source>
        <dbReference type="ARBA" id="ARBA00007116"/>
    </source>
</evidence>
<keyword evidence="5" id="KW-0687">Ribonucleoprotein</keyword>
<evidence type="ECO:0000256" key="5">
    <source>
        <dbReference type="ARBA" id="ARBA00023274"/>
    </source>
</evidence>
<organism evidence="8 9">
    <name type="scientific">Klebsormidium nitens</name>
    <name type="common">Green alga</name>
    <name type="synonym">Ulothrix nitens</name>
    <dbReference type="NCBI Taxonomy" id="105231"/>
    <lineage>
        <taxon>Eukaryota</taxon>
        <taxon>Viridiplantae</taxon>
        <taxon>Streptophyta</taxon>
        <taxon>Klebsormidiophyceae</taxon>
        <taxon>Klebsormidiales</taxon>
        <taxon>Klebsormidiaceae</taxon>
        <taxon>Klebsormidium</taxon>
    </lineage>
</organism>
<evidence type="ECO:0000256" key="4">
    <source>
        <dbReference type="ARBA" id="ARBA00022980"/>
    </source>
</evidence>
<keyword evidence="3" id="KW-0694">RNA-binding</keyword>
<reference evidence="8 9" key="1">
    <citation type="journal article" date="2014" name="Nat. Commun.">
        <title>Klebsormidium flaccidum genome reveals primary factors for plant terrestrial adaptation.</title>
        <authorList>
            <person name="Hori K."/>
            <person name="Maruyama F."/>
            <person name="Fujisawa T."/>
            <person name="Togashi T."/>
            <person name="Yamamoto N."/>
            <person name="Seo M."/>
            <person name="Sato S."/>
            <person name="Yamada T."/>
            <person name="Mori H."/>
            <person name="Tajima N."/>
            <person name="Moriyama T."/>
            <person name="Ikeuchi M."/>
            <person name="Watanabe M."/>
            <person name="Wada H."/>
            <person name="Kobayashi K."/>
            <person name="Saito M."/>
            <person name="Masuda T."/>
            <person name="Sasaki-Sekimoto Y."/>
            <person name="Mashiguchi K."/>
            <person name="Awai K."/>
            <person name="Shimojima M."/>
            <person name="Masuda S."/>
            <person name="Iwai M."/>
            <person name="Nobusawa T."/>
            <person name="Narise T."/>
            <person name="Kondo S."/>
            <person name="Saito H."/>
            <person name="Sato R."/>
            <person name="Murakawa M."/>
            <person name="Ihara Y."/>
            <person name="Oshima-Yamada Y."/>
            <person name="Ohtaka K."/>
            <person name="Satoh M."/>
            <person name="Sonobe K."/>
            <person name="Ishii M."/>
            <person name="Ohtani R."/>
            <person name="Kanamori-Sato M."/>
            <person name="Honoki R."/>
            <person name="Miyazaki D."/>
            <person name="Mochizuki H."/>
            <person name="Umetsu J."/>
            <person name="Higashi K."/>
            <person name="Shibata D."/>
            <person name="Kamiya Y."/>
            <person name="Sato N."/>
            <person name="Nakamura Y."/>
            <person name="Tabata S."/>
            <person name="Ida S."/>
            <person name="Kurokawa K."/>
            <person name="Ohta H."/>
        </authorList>
    </citation>
    <scope>NUCLEOTIDE SEQUENCE [LARGE SCALE GENOMIC DNA]</scope>
    <source>
        <strain evidence="8 9">NIES-2285</strain>
    </source>
</reference>
<dbReference type="OMA" id="NKQIYAQ"/>
<dbReference type="GO" id="GO:0005737">
    <property type="term" value="C:cytoplasm"/>
    <property type="evidence" value="ECO:0007669"/>
    <property type="project" value="UniProtKB-ARBA"/>
</dbReference>
<dbReference type="Proteomes" id="UP000054558">
    <property type="component" value="Unassembled WGS sequence"/>
</dbReference>
<accession>A0A1Y1IC37</accession>
<dbReference type="GO" id="GO:1990904">
    <property type="term" value="C:ribonucleoprotein complex"/>
    <property type="evidence" value="ECO:0007669"/>
    <property type="project" value="UniProtKB-KW"/>
</dbReference>
<keyword evidence="4 8" id="KW-0689">Ribosomal protein</keyword>
<dbReference type="GO" id="GO:0003735">
    <property type="term" value="F:structural constituent of ribosome"/>
    <property type="evidence" value="ECO:0007669"/>
    <property type="project" value="InterPro"/>
</dbReference>
<gene>
    <name evidence="8" type="ORF">KFL_004040030</name>
</gene>
<dbReference type="InterPro" id="IPR005484">
    <property type="entry name" value="Ribosomal_uL18_bac/plant/anim"/>
</dbReference>
<dbReference type="SUPFAM" id="SSF53137">
    <property type="entry name" value="Translational machinery components"/>
    <property type="match status" value="1"/>
</dbReference>
<dbReference type="HAMAP" id="MF_01337_B">
    <property type="entry name" value="Ribosomal_uL18_B"/>
    <property type="match status" value="1"/>
</dbReference>
<dbReference type="Pfam" id="PF00861">
    <property type="entry name" value="Ribosomal_L18p"/>
    <property type="match status" value="1"/>
</dbReference>
<dbReference type="OrthoDB" id="1932324at2759"/>
<sequence length="192" mass="20571">MAAVALAKGSCLGAAIRTPAIPSASTSSRDAVFRSFSGLTLSEKMEQSVPALRSTAAKVAPLQIGLLVEAKLINRKELRLKRHRRIRKKISGTSDRPRMAVYRSNAHIYVQVIDDENQCTIAASSTVKKGLRETLEKTAGATCEHAAAVGKDIAEQLLAKGINAVKYDRGGFVFHGRIKALADAAREAGVVF</sequence>
<dbReference type="CDD" id="cd00432">
    <property type="entry name" value="Ribosomal_L18_L5e"/>
    <property type="match status" value="1"/>
</dbReference>
<dbReference type="GO" id="GO:0008097">
    <property type="term" value="F:5S rRNA binding"/>
    <property type="evidence" value="ECO:0000318"/>
    <property type="project" value="GO_Central"/>
</dbReference>
<dbReference type="Gene3D" id="3.30.420.100">
    <property type="match status" value="1"/>
</dbReference>
<dbReference type="FunFam" id="3.30.420.100:FF:000001">
    <property type="entry name" value="50S ribosomal protein L18"/>
    <property type="match status" value="1"/>
</dbReference>
<dbReference type="STRING" id="105231.A0A1Y1IC37"/>
<dbReference type="NCBIfam" id="TIGR00060">
    <property type="entry name" value="L18_bact"/>
    <property type="match status" value="1"/>
</dbReference>
<dbReference type="GO" id="GO:0005840">
    <property type="term" value="C:ribosome"/>
    <property type="evidence" value="ECO:0007669"/>
    <property type="project" value="UniProtKB-KW"/>
</dbReference>
<evidence type="ECO:0000256" key="7">
    <source>
        <dbReference type="ARBA" id="ARBA00082729"/>
    </source>
</evidence>
<evidence type="ECO:0000256" key="6">
    <source>
        <dbReference type="ARBA" id="ARBA00035303"/>
    </source>
</evidence>
<evidence type="ECO:0000256" key="3">
    <source>
        <dbReference type="ARBA" id="ARBA00022884"/>
    </source>
</evidence>
<protein>
    <recommendedName>
        <fullName evidence="6">Large ribosomal subunit protein uL18c</fullName>
    </recommendedName>
    <alternativeName>
        <fullName evidence="7">CL18</fullName>
    </alternativeName>
</protein>
<dbReference type="AlphaFoldDB" id="A0A1Y1IC37"/>
<dbReference type="PANTHER" id="PTHR12899">
    <property type="entry name" value="39S RIBOSOMAL PROTEIN L18, MITOCHONDRIAL"/>
    <property type="match status" value="1"/>
</dbReference>
<comment type="similarity">
    <text evidence="1">Belongs to the universal ribosomal protein uL18 family.</text>
</comment>
<proteinExistence type="inferred from homology"/>
<keyword evidence="2" id="KW-0699">rRNA-binding</keyword>
<dbReference type="InterPro" id="IPR057268">
    <property type="entry name" value="Ribosomal_L18"/>
</dbReference>
<dbReference type="PANTHER" id="PTHR12899:SF3">
    <property type="entry name" value="LARGE RIBOSOMAL SUBUNIT PROTEIN UL18M"/>
    <property type="match status" value="1"/>
</dbReference>